<keyword evidence="4" id="KW-0677">Repeat</keyword>
<dbReference type="GO" id="GO:0005929">
    <property type="term" value="C:cilium"/>
    <property type="evidence" value="ECO:0007669"/>
    <property type="project" value="UniProtKB-SubCell"/>
</dbReference>
<dbReference type="Proteomes" id="UP000324800">
    <property type="component" value="Unassembled WGS sequence"/>
</dbReference>
<dbReference type="AlphaFoldDB" id="A0A5J4WIL4"/>
<evidence type="ECO:0000256" key="5">
    <source>
        <dbReference type="ARBA" id="ARBA00023212"/>
    </source>
</evidence>
<keyword evidence="6" id="KW-0966">Cell projection</keyword>
<evidence type="ECO:0000313" key="8">
    <source>
        <dbReference type="EMBL" id="KAA6394556.1"/>
    </source>
</evidence>
<feature type="domain" description="DM10" evidence="7">
    <location>
        <begin position="118"/>
        <end position="226"/>
    </location>
</feature>
<feature type="domain" description="DM10" evidence="7">
    <location>
        <begin position="270"/>
        <end position="381"/>
    </location>
</feature>
<feature type="domain" description="DM10" evidence="7">
    <location>
        <begin position="453"/>
        <end position="553"/>
    </location>
</feature>
<keyword evidence="5" id="KW-0206">Cytoskeleton</keyword>
<evidence type="ECO:0000256" key="3">
    <source>
        <dbReference type="ARBA" id="ARBA00022490"/>
    </source>
</evidence>
<comment type="caution">
    <text evidence="8">The sequence shown here is derived from an EMBL/GenBank/DDBJ whole genome shotgun (WGS) entry which is preliminary data.</text>
</comment>
<proteinExistence type="predicted"/>
<dbReference type="PROSITE" id="PS51336">
    <property type="entry name" value="DM10"/>
    <property type="match status" value="3"/>
</dbReference>
<comment type="subcellular location">
    <subcellularLocation>
        <location evidence="1">Cell projection</location>
        <location evidence="1">Cilium</location>
    </subcellularLocation>
    <subcellularLocation>
        <location evidence="2">Cytoplasm</location>
        <location evidence="2">Cytoskeleton</location>
    </subcellularLocation>
</comment>
<dbReference type="InterPro" id="IPR040193">
    <property type="entry name" value="EFHC1/EFHC2/EFHB"/>
</dbReference>
<organism evidence="8 9">
    <name type="scientific">Streblomastix strix</name>
    <dbReference type="NCBI Taxonomy" id="222440"/>
    <lineage>
        <taxon>Eukaryota</taxon>
        <taxon>Metamonada</taxon>
        <taxon>Preaxostyla</taxon>
        <taxon>Oxymonadida</taxon>
        <taxon>Streblomastigidae</taxon>
        <taxon>Streblomastix</taxon>
    </lineage>
</organism>
<dbReference type="SMART" id="SM00676">
    <property type="entry name" value="DM10"/>
    <property type="match status" value="3"/>
</dbReference>
<reference evidence="8 9" key="1">
    <citation type="submission" date="2019-03" db="EMBL/GenBank/DDBJ databases">
        <title>Single cell metagenomics reveals metabolic interactions within the superorganism composed of flagellate Streblomastix strix and complex community of Bacteroidetes bacteria on its surface.</title>
        <authorList>
            <person name="Treitli S.C."/>
            <person name="Kolisko M."/>
            <person name="Husnik F."/>
            <person name="Keeling P."/>
            <person name="Hampl V."/>
        </authorList>
    </citation>
    <scope>NUCLEOTIDE SEQUENCE [LARGE SCALE GENOMIC DNA]</scope>
    <source>
        <strain evidence="8">ST1C</strain>
    </source>
</reference>
<dbReference type="FunFam" id="2.30.29.170:FF:000004">
    <property type="entry name" value="EF-hand domain containing 2"/>
    <property type="match status" value="1"/>
</dbReference>
<gene>
    <name evidence="8" type="ORF">EZS28_009916</name>
</gene>
<sequence length="875" mass="99884">MTTQGTLDPGANLRSGVYVPYLPGYQLPDVKKSNFLVSHTLDYKDGEQVEKLDYNAIGNDFRHYFNDRIQETDLDPSKDFIMNWTRKNLEFAVIKPDGTRTSGEFNIPQTIPSFIAYDKLVLAFNAYFKESVHESREEVYRLRQVDILYHLEDDTIEVIEHKQENAGIPQGTFLKRHRVPRDEFHPEAGTLTLDDLDIGRDVTIYGRVFHIYDVNGSTRDYLIKEYGRDVSSAESLPYDQHARVRQGIESHIRVTKRDPDTKLQKFLRYDRKVLRFNGYWFDQQKYGEKRFFAIHFFPSDDTMEVVELRHNNSGHDLWPAFVRRQRVPRDGSSPLAMTDGQIWDCYKDSDLGIGKEITILGRKFLLYDCDEFTQDWYRKKYGVQDFTPLDLKELGAIKPPPAETRGKGIPQGGLDRELPPFLGFGSELDSLATCFHMVVRPWPRDIFKLLVLDKEALHFLCRFETSSPAECDRRFVLTFFLNDDSVQVYEPAQRNIGCVTGKFMERTRVYKPDSNVYFGANDFYVGAVVTLREKTFVLLDCDDMSFKIQRELGCPPPDYARIEAEYRLRLTDRADYQDMQKAFGKLGKRVTVKDFKRIMDSYRKGPSPLEVEALIIVWGQDSGNNGGGEGEGGRGEDTEIDVDKFKASLSEAPRIMDGSIFKTGVPVLVHTHPHGSTQMRGLGPTPHDFYGGGAEDGLRNALQATAPISISSSNPAELTLTQRGGNILGGGMAAVKQTPNPTSSIVMNVPHSTGVMTGRIKRSLLEGETEKDFRKRLAREKAVVQRAVERINLKHPNYTEAYEAFTLKRAKRLTLESFQKKIIFYGVTQKTSEFEILVNHFFGDQKEIGYEDFLRAMNIEDNPLSFQAAIAPDQT</sequence>
<accession>A0A5J4WIL4</accession>
<evidence type="ECO:0000256" key="2">
    <source>
        <dbReference type="ARBA" id="ARBA00004245"/>
    </source>
</evidence>
<dbReference type="InterPro" id="IPR006602">
    <property type="entry name" value="DM10_dom"/>
</dbReference>
<name>A0A5J4WIL4_9EUKA</name>
<evidence type="ECO:0000313" key="9">
    <source>
        <dbReference type="Proteomes" id="UP000324800"/>
    </source>
</evidence>
<protein>
    <submittedName>
        <fullName evidence="8">Putative EF-hand domain-containing protein</fullName>
    </submittedName>
</protein>
<dbReference type="FunFam" id="2.30.29.170:FF:000002">
    <property type="entry name" value="EF-hand domain (C-terminal) containing 1"/>
    <property type="match status" value="1"/>
</dbReference>
<evidence type="ECO:0000256" key="1">
    <source>
        <dbReference type="ARBA" id="ARBA00004138"/>
    </source>
</evidence>
<dbReference type="GO" id="GO:0005856">
    <property type="term" value="C:cytoskeleton"/>
    <property type="evidence" value="ECO:0007669"/>
    <property type="project" value="UniProtKB-SubCell"/>
</dbReference>
<evidence type="ECO:0000259" key="7">
    <source>
        <dbReference type="PROSITE" id="PS51336"/>
    </source>
</evidence>
<keyword evidence="3" id="KW-0963">Cytoplasm</keyword>
<evidence type="ECO:0000256" key="6">
    <source>
        <dbReference type="ARBA" id="ARBA00023273"/>
    </source>
</evidence>
<evidence type="ECO:0000256" key="4">
    <source>
        <dbReference type="ARBA" id="ARBA00022737"/>
    </source>
</evidence>
<dbReference type="EMBL" id="SNRW01001911">
    <property type="protein sequence ID" value="KAA6394556.1"/>
    <property type="molecule type" value="Genomic_DNA"/>
</dbReference>
<dbReference type="OrthoDB" id="10255210at2759"/>
<dbReference type="Gene3D" id="2.30.29.170">
    <property type="match status" value="3"/>
</dbReference>
<dbReference type="PANTHER" id="PTHR12086">
    <property type="entry name" value="EF-HAND DOMAIN C-TERMINAL CONTAINING PROTEIN"/>
    <property type="match status" value="1"/>
</dbReference>
<dbReference type="Pfam" id="PF06565">
    <property type="entry name" value="DM10_dom"/>
    <property type="match status" value="3"/>
</dbReference>